<keyword evidence="2" id="KW-1185">Reference proteome</keyword>
<proteinExistence type="predicted"/>
<gene>
    <name evidence="1" type="ORF">DSCA_11450</name>
</gene>
<sequence>MKNKVIFISGLSHVGSTLIDFTLGTHPRIIGLGEIYTALRPELNRINQNLTCSCGQPVDTCFFWKEAAKRLRPVLNAPMDRKYKIVLQTFNDLYGDDYILVDSSKSIDALKCLTRIPDLNLKIIHLLRDVRSWSISRIDYRKRKPENYTSRGFYINKLSYTFGKKIFLIGFLIPYITRRPSFYFLLWYFQNKKAISYLNENKLSFLQLGYDELGLRPGKMIDNIFSYIDQNADECQSSSESSKSHVLIGNPKKSDPERRRGILYDNRWMFRNEWLISAALFRRIMKFNADQVYGNIQKGNIW</sequence>
<name>A0A5K7YFG6_9BACT</name>
<evidence type="ECO:0008006" key="3">
    <source>
        <dbReference type="Google" id="ProtNLM"/>
    </source>
</evidence>
<evidence type="ECO:0000313" key="1">
    <source>
        <dbReference type="EMBL" id="BBO67215.1"/>
    </source>
</evidence>
<dbReference type="OrthoDB" id="5432096at2"/>
<protein>
    <recommendedName>
        <fullName evidence="3">Sulfotransferase domain-containing protein</fullName>
    </recommendedName>
</protein>
<dbReference type="Gene3D" id="3.40.50.300">
    <property type="entry name" value="P-loop containing nucleotide triphosphate hydrolases"/>
    <property type="match status" value="1"/>
</dbReference>
<dbReference type="AlphaFoldDB" id="A0A5K7YFG6"/>
<dbReference type="RefSeq" id="WP_155315501.1">
    <property type="nucleotide sequence ID" value="NZ_AP021874.1"/>
</dbReference>
<dbReference type="SUPFAM" id="SSF52540">
    <property type="entry name" value="P-loop containing nucleoside triphosphate hydrolases"/>
    <property type="match status" value="1"/>
</dbReference>
<dbReference type="KEGG" id="dalk:DSCA_11450"/>
<organism evidence="1 2">
    <name type="scientific">Desulfosarcina alkanivorans</name>
    <dbReference type="NCBI Taxonomy" id="571177"/>
    <lineage>
        <taxon>Bacteria</taxon>
        <taxon>Pseudomonadati</taxon>
        <taxon>Thermodesulfobacteriota</taxon>
        <taxon>Desulfobacteria</taxon>
        <taxon>Desulfobacterales</taxon>
        <taxon>Desulfosarcinaceae</taxon>
        <taxon>Desulfosarcina</taxon>
    </lineage>
</organism>
<dbReference type="InterPro" id="IPR027417">
    <property type="entry name" value="P-loop_NTPase"/>
</dbReference>
<accession>A0A5K7YFG6</accession>
<reference evidence="1 2" key="1">
    <citation type="submission" date="2019-11" db="EMBL/GenBank/DDBJ databases">
        <title>Comparative genomics of hydrocarbon-degrading Desulfosarcina strains.</title>
        <authorList>
            <person name="Watanabe M."/>
            <person name="Kojima H."/>
            <person name="Fukui M."/>
        </authorList>
    </citation>
    <scope>NUCLEOTIDE SEQUENCE [LARGE SCALE GENOMIC DNA]</scope>
    <source>
        <strain evidence="1 2">PL12</strain>
    </source>
</reference>
<dbReference type="EMBL" id="AP021874">
    <property type="protein sequence ID" value="BBO67215.1"/>
    <property type="molecule type" value="Genomic_DNA"/>
</dbReference>
<evidence type="ECO:0000313" key="2">
    <source>
        <dbReference type="Proteomes" id="UP000427906"/>
    </source>
</evidence>
<dbReference type="Proteomes" id="UP000427906">
    <property type="component" value="Chromosome"/>
</dbReference>